<dbReference type="InterPro" id="IPR046834">
    <property type="entry name" value="ABC_ATPase_C"/>
</dbReference>
<evidence type="ECO:0000259" key="2">
    <source>
        <dbReference type="Pfam" id="PF09818"/>
    </source>
</evidence>
<protein>
    <submittedName>
        <fullName evidence="5">ABC-class ATPase</fullName>
    </submittedName>
</protein>
<proteinExistence type="predicted"/>
<feature type="domain" description="ATPase of the ABC class C-terminal" evidence="2">
    <location>
        <begin position="184"/>
        <end position="453"/>
    </location>
</feature>
<dbReference type="InterPro" id="IPR046833">
    <property type="entry name" value="ABC_N"/>
</dbReference>
<dbReference type="RefSeq" id="WP_184451393.1">
    <property type="nucleotide sequence ID" value="NZ_JACHMK010000001.1"/>
</dbReference>
<organism evidence="5 6">
    <name type="scientific">Schaalia hyovaginalis</name>
    <dbReference type="NCBI Taxonomy" id="29316"/>
    <lineage>
        <taxon>Bacteria</taxon>
        <taxon>Bacillati</taxon>
        <taxon>Actinomycetota</taxon>
        <taxon>Actinomycetes</taxon>
        <taxon>Actinomycetales</taxon>
        <taxon>Actinomycetaceae</taxon>
        <taxon>Schaalia</taxon>
    </lineage>
</organism>
<feature type="domain" description="ATPase of the ABC class N-terminal" evidence="3">
    <location>
        <begin position="19"/>
        <end position="168"/>
    </location>
</feature>
<evidence type="ECO:0000313" key="5">
    <source>
        <dbReference type="EMBL" id="MBB6333713.1"/>
    </source>
</evidence>
<evidence type="ECO:0000259" key="4">
    <source>
        <dbReference type="Pfam" id="PF21117"/>
    </source>
</evidence>
<evidence type="ECO:0000259" key="3">
    <source>
        <dbReference type="Pfam" id="PF20446"/>
    </source>
</evidence>
<feature type="domain" description="MRB1590-like C-terminal" evidence="4">
    <location>
        <begin position="474"/>
        <end position="576"/>
    </location>
</feature>
<feature type="region of interest" description="Disordered" evidence="1">
    <location>
        <begin position="446"/>
        <end position="478"/>
    </location>
</feature>
<dbReference type="PANTHER" id="PTHR38149:SF1">
    <property type="entry name" value="ATPASE"/>
    <property type="match status" value="1"/>
</dbReference>
<keyword evidence="6" id="KW-1185">Reference proteome</keyword>
<accession>A0A923IWU8</accession>
<dbReference type="Pfam" id="PF09818">
    <property type="entry name" value="ABC_ATPase"/>
    <property type="match status" value="1"/>
</dbReference>
<evidence type="ECO:0000313" key="6">
    <source>
        <dbReference type="Proteomes" id="UP000617426"/>
    </source>
</evidence>
<dbReference type="EMBL" id="JACHMK010000001">
    <property type="protein sequence ID" value="MBB6333713.1"/>
    <property type="molecule type" value="Genomic_DNA"/>
</dbReference>
<dbReference type="Proteomes" id="UP000617426">
    <property type="component" value="Unassembled WGS sequence"/>
</dbReference>
<reference evidence="5" key="1">
    <citation type="submission" date="2020-08" db="EMBL/GenBank/DDBJ databases">
        <title>Sequencing the genomes of 1000 actinobacteria strains.</title>
        <authorList>
            <person name="Klenk H.-P."/>
        </authorList>
    </citation>
    <scope>NUCLEOTIDE SEQUENCE</scope>
    <source>
        <strain evidence="5">DSM 10695</strain>
    </source>
</reference>
<comment type="caution">
    <text evidence="5">The sequence shown here is derived from an EMBL/GenBank/DDBJ whole genome shotgun (WGS) entry which is preliminary data.</text>
</comment>
<dbReference type="InterPro" id="IPR027417">
    <property type="entry name" value="P-loop_NTPase"/>
</dbReference>
<name>A0A923IWU8_9ACTO</name>
<dbReference type="AlphaFoldDB" id="A0A923IWU8"/>
<dbReference type="InterPro" id="IPR049069">
    <property type="entry name" value="MRB1590-like_C"/>
</dbReference>
<dbReference type="Pfam" id="PF21117">
    <property type="entry name" value="MRB1590_C"/>
    <property type="match status" value="1"/>
</dbReference>
<dbReference type="InterPro" id="IPR019195">
    <property type="entry name" value="ABC_ATPase_put"/>
</dbReference>
<evidence type="ECO:0000256" key="1">
    <source>
        <dbReference type="SAM" id="MobiDB-lite"/>
    </source>
</evidence>
<gene>
    <name evidence="5" type="ORF">HD592_000278</name>
</gene>
<dbReference type="SUPFAM" id="SSF52540">
    <property type="entry name" value="P-loop containing nucleoside triphosphate hydrolases"/>
    <property type="match status" value="1"/>
</dbReference>
<dbReference type="PANTHER" id="PTHR38149">
    <property type="entry name" value="ATPASE"/>
    <property type="match status" value="1"/>
</dbReference>
<dbReference type="Pfam" id="PF20446">
    <property type="entry name" value="ABC_N"/>
    <property type="match status" value="1"/>
</dbReference>
<sequence length="578" mass="62497">MTPRFDPSDRPRRRSGSDQDLLSDLRRFDGRPYGTYKSVIGDWDYGDFTLAIDRVQSDPYAPPSAIRAIATPKTMGLPAEALASGRARLAAADFLARSIEIAIKNRARGGGVRIAHPGQEILQRSSATVFPDRVEVRLQVQMPARGRTILGHEAARIFDVDVPNVIMDAFDFVSDDGETRIKTAALLSHIAVYEDHCALVDELEAKNWVAFVADGSILARRSGVSQAPLDEAIPFSSPESLRETVELPHAGAVTGMAIRPGVTLIVGGGYHGKSTLLGALQRGVYAHVPGDGRERVAALPEAMKVRAADGRAVTGVDVSPFISHLPTGADTRAFSTENASGSTSQAAALMEAVELGSRLLLIDEDTSATNLLIRDERMRALVAAEKEPITPLVDRIGALASSGVSTVMVMGGSGDYLDIADTVLMLDSYRCLDVTRRARELVDQMPRPRNDESAFTPPEPRIPLRQRPAESRTKTKSSGLDEIILDRQTVSLSDLEQIVDPGQTEAIAWAMRAILEHFATGAAPLGDLLDRLERQVNSEGLDAAAKFGAREFPAFLVRPRRIDIGAAINRYRGLRLGS</sequence>